<feature type="region of interest" description="Disordered" evidence="7">
    <location>
        <begin position="518"/>
        <end position="539"/>
    </location>
</feature>
<feature type="region of interest" description="Disordered" evidence="7">
    <location>
        <begin position="34"/>
        <end position="68"/>
    </location>
</feature>
<dbReference type="PROSITE" id="PS50252">
    <property type="entry name" value="TBOX_3"/>
    <property type="match status" value="1"/>
</dbReference>
<dbReference type="PANTHER" id="PTHR11267">
    <property type="entry name" value="T-BOX PROTEIN-RELATED"/>
    <property type="match status" value="1"/>
</dbReference>
<evidence type="ECO:0000256" key="1">
    <source>
        <dbReference type="ARBA" id="ARBA00004123"/>
    </source>
</evidence>
<gene>
    <name evidence="10" type="primary">LOC106159297</name>
</gene>
<dbReference type="GO" id="GO:0001708">
    <property type="term" value="P:cell fate specification"/>
    <property type="evidence" value="ECO:0007669"/>
    <property type="project" value="TreeGrafter"/>
</dbReference>
<dbReference type="GO" id="GO:0000978">
    <property type="term" value="F:RNA polymerase II cis-regulatory region sequence-specific DNA binding"/>
    <property type="evidence" value="ECO:0007669"/>
    <property type="project" value="InterPro"/>
</dbReference>
<dbReference type="OrthoDB" id="7442607at2759"/>
<dbReference type="GO" id="GO:0045893">
    <property type="term" value="P:positive regulation of DNA-templated transcription"/>
    <property type="evidence" value="ECO:0007669"/>
    <property type="project" value="InterPro"/>
</dbReference>
<comment type="subcellular location">
    <subcellularLocation>
        <location evidence="1 6">Nucleus</location>
    </subcellularLocation>
</comment>
<keyword evidence="4" id="KW-0804">Transcription</keyword>
<keyword evidence="3 6" id="KW-0238">DNA-binding</keyword>
<evidence type="ECO:0000259" key="8">
    <source>
        <dbReference type="PROSITE" id="PS50252"/>
    </source>
</evidence>
<evidence type="ECO:0000256" key="2">
    <source>
        <dbReference type="ARBA" id="ARBA00023015"/>
    </source>
</evidence>
<feature type="compositionally biased region" description="Polar residues" evidence="7">
    <location>
        <begin position="92"/>
        <end position="116"/>
    </location>
</feature>
<dbReference type="RefSeq" id="XP_013390982.1">
    <property type="nucleotide sequence ID" value="XM_013535528.1"/>
</dbReference>
<evidence type="ECO:0000256" key="5">
    <source>
        <dbReference type="ARBA" id="ARBA00023242"/>
    </source>
</evidence>
<evidence type="ECO:0000313" key="10">
    <source>
        <dbReference type="RefSeq" id="XP_013390982.1"/>
    </source>
</evidence>
<feature type="compositionally biased region" description="Acidic residues" evidence="7">
    <location>
        <begin position="55"/>
        <end position="67"/>
    </location>
</feature>
<dbReference type="InterPro" id="IPR008967">
    <property type="entry name" value="p53-like_TF_DNA-bd_sf"/>
</dbReference>
<evidence type="ECO:0000256" key="3">
    <source>
        <dbReference type="ARBA" id="ARBA00023125"/>
    </source>
</evidence>
<dbReference type="FunFam" id="2.60.40.820:FF:000008">
    <property type="entry name" value="T-box transcription factor TBX20"/>
    <property type="match status" value="1"/>
</dbReference>
<evidence type="ECO:0000256" key="4">
    <source>
        <dbReference type="ARBA" id="ARBA00023163"/>
    </source>
</evidence>
<keyword evidence="9" id="KW-1185">Reference proteome</keyword>
<proteinExistence type="predicted"/>
<dbReference type="Gene3D" id="2.60.40.820">
    <property type="entry name" value="Transcription factor, T-box"/>
    <property type="match status" value="1"/>
</dbReference>
<name>A0A1S3HY79_LINAN</name>
<dbReference type="Pfam" id="PF00907">
    <property type="entry name" value="T-box"/>
    <property type="match status" value="1"/>
</dbReference>
<sequence>MEELGVKDVLCVAVKPIPIPTSFKRPSAFTIDAIMGNNNSNSSSSDSEEHKDDDMAMVDDDEDDDNANIDVCSISSLERLAHNANGFTTSSSAELTKADTSPSKSDSAFKTVVSTEKTGKSRNAPDSKSTKPLVSGSETLAGVHCRLETKDLWAKFHELGTEMIITKSGRRMFPTLRVSFSGLESDAKYAVLMDVTPVDGKRYRYAYHRSSWLVAGKADPPLPSRLHIHPDSTFSGEQLHKQTVSFEKVKLTNNMMDKTGHIVLNSMHKYQPRIHLVKLADTTPTNITSLDHEEHRTFVFPETMFIAVTAYQNQLITKLKIESNPFAKGFRDSSRLTDLESFPDSSECHSIFHLARHITSGHQQDGMENMIQNHTYARSPLRAYTETEFENAYRTAERVGQLPSPDALSKGLPVTSAPNAMYLTDLYPKLWGNFLGLRLPSAQFGTAAMYSPQLAAAAASSAGLAGLSDPWTLFYHSYRTCFPALYPGTSPADDRTRAHVAHTMRYRPYMMPRQNIREHSPKHSGLQGSNETDSQAKDD</sequence>
<dbReference type="PRINTS" id="PR00937">
    <property type="entry name" value="TBOX"/>
</dbReference>
<dbReference type="SMART" id="SM00425">
    <property type="entry name" value="TBOX"/>
    <property type="match status" value="1"/>
</dbReference>
<feature type="region of interest" description="Disordered" evidence="7">
    <location>
        <begin position="92"/>
        <end position="135"/>
    </location>
</feature>
<evidence type="ECO:0000256" key="7">
    <source>
        <dbReference type="SAM" id="MobiDB-lite"/>
    </source>
</evidence>
<organism evidence="9 10">
    <name type="scientific">Lingula anatina</name>
    <name type="common">Brachiopod</name>
    <name type="synonym">Lingula unguis</name>
    <dbReference type="NCBI Taxonomy" id="7574"/>
    <lineage>
        <taxon>Eukaryota</taxon>
        <taxon>Metazoa</taxon>
        <taxon>Spiralia</taxon>
        <taxon>Lophotrochozoa</taxon>
        <taxon>Brachiopoda</taxon>
        <taxon>Linguliformea</taxon>
        <taxon>Lingulata</taxon>
        <taxon>Lingulida</taxon>
        <taxon>Linguloidea</taxon>
        <taxon>Lingulidae</taxon>
        <taxon>Lingula</taxon>
    </lineage>
</organism>
<dbReference type="GO" id="GO:0000785">
    <property type="term" value="C:chromatin"/>
    <property type="evidence" value="ECO:0007669"/>
    <property type="project" value="TreeGrafter"/>
</dbReference>
<accession>A0A1S3HY79</accession>
<evidence type="ECO:0000256" key="6">
    <source>
        <dbReference type="PROSITE-ProRule" id="PRU00201"/>
    </source>
</evidence>
<protein>
    <submittedName>
        <fullName evidence="10">T-box transcription factor TBX20 isoform X2</fullName>
    </submittedName>
</protein>
<evidence type="ECO:0000313" key="9">
    <source>
        <dbReference type="Proteomes" id="UP000085678"/>
    </source>
</evidence>
<dbReference type="GO" id="GO:0000981">
    <property type="term" value="F:DNA-binding transcription factor activity, RNA polymerase II-specific"/>
    <property type="evidence" value="ECO:0007669"/>
    <property type="project" value="TreeGrafter"/>
</dbReference>
<feature type="compositionally biased region" description="Basic and acidic residues" evidence="7">
    <location>
        <begin position="117"/>
        <end position="129"/>
    </location>
</feature>
<reference evidence="10" key="1">
    <citation type="submission" date="2025-08" db="UniProtKB">
        <authorList>
            <consortium name="RefSeq"/>
        </authorList>
    </citation>
    <scope>IDENTIFICATION</scope>
    <source>
        <tissue evidence="10">Gonads</tissue>
    </source>
</reference>
<keyword evidence="2" id="KW-0805">Transcription regulation</keyword>
<dbReference type="InterPro" id="IPR036960">
    <property type="entry name" value="T-box_sf"/>
</dbReference>
<dbReference type="InterPro" id="IPR046360">
    <property type="entry name" value="T-box_DNA-bd"/>
</dbReference>
<dbReference type="CDD" id="cd20193">
    <property type="entry name" value="T-box_TBX20-like"/>
    <property type="match status" value="1"/>
</dbReference>
<dbReference type="GO" id="GO:0005634">
    <property type="term" value="C:nucleus"/>
    <property type="evidence" value="ECO:0007669"/>
    <property type="project" value="UniProtKB-SubCell"/>
</dbReference>
<dbReference type="InterPro" id="IPR001699">
    <property type="entry name" value="TF_T-box"/>
</dbReference>
<dbReference type="Proteomes" id="UP000085678">
    <property type="component" value="Unplaced"/>
</dbReference>
<feature type="domain" description="T-box" evidence="8">
    <location>
        <begin position="147"/>
        <end position="332"/>
    </location>
</feature>
<dbReference type="SUPFAM" id="SSF49417">
    <property type="entry name" value="p53-like transcription factors"/>
    <property type="match status" value="1"/>
</dbReference>
<dbReference type="InterPro" id="IPR018186">
    <property type="entry name" value="TF_T-box_CS"/>
</dbReference>
<comment type="caution">
    <text evidence="6">Lacks conserved residue(s) required for the propagation of feature annotation.</text>
</comment>
<dbReference type="PANTHER" id="PTHR11267:SF190">
    <property type="entry name" value="T-BOX TRANSCRIPTION FACTOR TBX20"/>
    <property type="match status" value="1"/>
</dbReference>
<keyword evidence="5 6" id="KW-0539">Nucleus</keyword>
<dbReference type="GO" id="GO:0007507">
    <property type="term" value="P:heart development"/>
    <property type="evidence" value="ECO:0007669"/>
    <property type="project" value="TreeGrafter"/>
</dbReference>
<dbReference type="AlphaFoldDB" id="A0A1S3HY79"/>
<dbReference type="GeneID" id="106159297"/>
<dbReference type="PROSITE" id="PS01283">
    <property type="entry name" value="TBOX_1"/>
    <property type="match status" value="1"/>
</dbReference>